<dbReference type="InterPro" id="IPR037069">
    <property type="entry name" value="AcylCoA_DH/ox_N_sf"/>
</dbReference>
<gene>
    <name evidence="9" type="ORF">FSW04_04755</name>
</gene>
<feature type="domain" description="Acyl-CoA oxidase/dehydrogenase middle" evidence="7">
    <location>
        <begin position="124"/>
        <end position="212"/>
    </location>
</feature>
<dbReference type="GO" id="GO:0033539">
    <property type="term" value="P:fatty acid beta-oxidation using acyl-CoA dehydrogenase"/>
    <property type="evidence" value="ECO:0007669"/>
    <property type="project" value="TreeGrafter"/>
</dbReference>
<feature type="domain" description="Acyl-CoA dehydrogenase/oxidase C-terminal" evidence="6">
    <location>
        <begin position="235"/>
        <end position="374"/>
    </location>
</feature>
<dbReference type="Proteomes" id="UP000321805">
    <property type="component" value="Chromosome"/>
</dbReference>
<proteinExistence type="inferred from homology"/>
<dbReference type="PIRSF" id="PIRSF016578">
    <property type="entry name" value="HsaA"/>
    <property type="match status" value="1"/>
</dbReference>
<protein>
    <submittedName>
        <fullName evidence="9">Acyl-CoA dehydrogenase</fullName>
    </submittedName>
</protein>
<dbReference type="Pfam" id="PF02770">
    <property type="entry name" value="Acyl-CoA_dh_M"/>
    <property type="match status" value="1"/>
</dbReference>
<dbReference type="InterPro" id="IPR006091">
    <property type="entry name" value="Acyl-CoA_Oxase/DH_mid-dom"/>
</dbReference>
<evidence type="ECO:0000256" key="4">
    <source>
        <dbReference type="ARBA" id="ARBA00022827"/>
    </source>
</evidence>
<dbReference type="OrthoDB" id="9770681at2"/>
<evidence type="ECO:0000256" key="5">
    <source>
        <dbReference type="RuleBase" id="RU362125"/>
    </source>
</evidence>
<evidence type="ECO:0000313" key="9">
    <source>
        <dbReference type="EMBL" id="QEC46966.1"/>
    </source>
</evidence>
<evidence type="ECO:0000256" key="1">
    <source>
        <dbReference type="ARBA" id="ARBA00001974"/>
    </source>
</evidence>
<keyword evidence="10" id="KW-1185">Reference proteome</keyword>
<evidence type="ECO:0000259" key="8">
    <source>
        <dbReference type="Pfam" id="PF02771"/>
    </source>
</evidence>
<dbReference type="Pfam" id="PF00441">
    <property type="entry name" value="Acyl-CoA_dh_1"/>
    <property type="match status" value="1"/>
</dbReference>
<dbReference type="InterPro" id="IPR036250">
    <property type="entry name" value="AcylCo_DH-like_C"/>
</dbReference>
<keyword evidence="5" id="KW-0560">Oxidoreductase</keyword>
<comment type="cofactor">
    <cofactor evidence="1 5">
        <name>FAD</name>
        <dbReference type="ChEBI" id="CHEBI:57692"/>
    </cofactor>
</comment>
<accession>A0A5B8U1U2</accession>
<organism evidence="9 10">
    <name type="scientific">Baekduia soli</name>
    <dbReference type="NCBI Taxonomy" id="496014"/>
    <lineage>
        <taxon>Bacteria</taxon>
        <taxon>Bacillati</taxon>
        <taxon>Actinomycetota</taxon>
        <taxon>Thermoleophilia</taxon>
        <taxon>Solirubrobacterales</taxon>
        <taxon>Baekduiaceae</taxon>
        <taxon>Baekduia</taxon>
    </lineage>
</organism>
<dbReference type="RefSeq" id="WP_146916795.1">
    <property type="nucleotide sequence ID" value="NZ_CP042430.1"/>
</dbReference>
<evidence type="ECO:0000259" key="6">
    <source>
        <dbReference type="Pfam" id="PF00441"/>
    </source>
</evidence>
<evidence type="ECO:0000313" key="10">
    <source>
        <dbReference type="Proteomes" id="UP000321805"/>
    </source>
</evidence>
<reference evidence="9 10" key="1">
    <citation type="journal article" date="2018" name="J. Microbiol.">
        <title>Baekduia soli gen. nov., sp. nov., a novel bacterium isolated from the soil of Baekdu Mountain and proposal of a novel family name, Baekduiaceae fam. nov.</title>
        <authorList>
            <person name="An D.S."/>
            <person name="Siddiqi M.Z."/>
            <person name="Kim K.H."/>
            <person name="Yu H.S."/>
            <person name="Im W.T."/>
        </authorList>
    </citation>
    <scope>NUCLEOTIDE SEQUENCE [LARGE SCALE GENOMIC DNA]</scope>
    <source>
        <strain evidence="9 10">BR7-21</strain>
    </source>
</reference>
<dbReference type="SUPFAM" id="SSF47203">
    <property type="entry name" value="Acyl-CoA dehydrogenase C-terminal domain-like"/>
    <property type="match status" value="1"/>
</dbReference>
<dbReference type="GO" id="GO:0046359">
    <property type="term" value="P:butyrate catabolic process"/>
    <property type="evidence" value="ECO:0007669"/>
    <property type="project" value="TreeGrafter"/>
</dbReference>
<sequence length="383" mass="41652">MDFDLSPAQQELVDLIDDVGMREFRPKAFEQRFRREVPRDNLRRLGELGVLGVCLPEAHGGSGRPYLDGLLAIERIAHACPVTGDHAVMAICGPAMFIAEWGTEDQKARYVPPVAAGRSGCWISLTEPEAGTALTDLTTQATMTAEGCRLNGFKRPAGPAEDADFYLVFVRFGPGAKGIGAVIVDRDTPGLTLSEPRRWMGDAPWCELTFADALVPAANVLFTGEAMRKLLGSYTVERCAAGAMVLGIAQIAFEQSVAYAESRTQFGRPIADFQLVQAKLADMYIRLQSARLLLHRAISADTEDGLPDRALSSAAKVATVETACFVCDEAMQIHGAMGMSVDTEPLEWLYRYVRPYAVAGGTSEIHRSMIAAELVGRRFGHRP</sequence>
<dbReference type="InterPro" id="IPR013786">
    <property type="entry name" value="AcylCoA_DH/ox_N"/>
</dbReference>
<feature type="domain" description="Acyl-CoA dehydrogenase/oxidase N-terminal" evidence="8">
    <location>
        <begin position="7"/>
        <end position="117"/>
    </location>
</feature>
<dbReference type="PANTHER" id="PTHR43884:SF12">
    <property type="entry name" value="ISOVALERYL-COA DEHYDROGENASE, MITOCHONDRIAL-RELATED"/>
    <property type="match status" value="1"/>
</dbReference>
<dbReference type="Gene3D" id="1.20.140.10">
    <property type="entry name" value="Butyryl-CoA Dehydrogenase, subunit A, domain 3"/>
    <property type="match status" value="1"/>
</dbReference>
<evidence type="ECO:0000259" key="7">
    <source>
        <dbReference type="Pfam" id="PF02770"/>
    </source>
</evidence>
<keyword evidence="3 5" id="KW-0285">Flavoprotein</keyword>
<evidence type="ECO:0000256" key="3">
    <source>
        <dbReference type="ARBA" id="ARBA00022630"/>
    </source>
</evidence>
<dbReference type="Gene3D" id="1.10.540.10">
    <property type="entry name" value="Acyl-CoA dehydrogenase/oxidase, N-terminal domain"/>
    <property type="match status" value="1"/>
</dbReference>
<name>A0A5B8U1U2_9ACTN</name>
<dbReference type="InterPro" id="IPR009075">
    <property type="entry name" value="AcylCo_DH/oxidase_C"/>
</dbReference>
<keyword evidence="4 5" id="KW-0274">FAD</keyword>
<dbReference type="KEGG" id="bsol:FSW04_04755"/>
<dbReference type="Pfam" id="PF02771">
    <property type="entry name" value="Acyl-CoA_dh_N"/>
    <property type="match status" value="1"/>
</dbReference>
<evidence type="ECO:0000256" key="2">
    <source>
        <dbReference type="ARBA" id="ARBA00009347"/>
    </source>
</evidence>
<dbReference type="Gene3D" id="2.40.110.10">
    <property type="entry name" value="Butyryl-CoA Dehydrogenase, subunit A, domain 2"/>
    <property type="match status" value="1"/>
</dbReference>
<dbReference type="EMBL" id="CP042430">
    <property type="protein sequence ID" value="QEC46966.1"/>
    <property type="molecule type" value="Genomic_DNA"/>
</dbReference>
<dbReference type="InterPro" id="IPR046373">
    <property type="entry name" value="Acyl-CoA_Oxase/DH_mid-dom_sf"/>
</dbReference>
<dbReference type="AlphaFoldDB" id="A0A5B8U1U2"/>
<comment type="similarity">
    <text evidence="2 5">Belongs to the acyl-CoA dehydrogenase family.</text>
</comment>
<dbReference type="GO" id="GO:0050660">
    <property type="term" value="F:flavin adenine dinucleotide binding"/>
    <property type="evidence" value="ECO:0007669"/>
    <property type="project" value="InterPro"/>
</dbReference>
<dbReference type="InterPro" id="IPR009100">
    <property type="entry name" value="AcylCoA_DH/oxidase_NM_dom_sf"/>
</dbReference>
<dbReference type="GO" id="GO:0003995">
    <property type="term" value="F:acyl-CoA dehydrogenase activity"/>
    <property type="evidence" value="ECO:0007669"/>
    <property type="project" value="TreeGrafter"/>
</dbReference>
<dbReference type="PANTHER" id="PTHR43884">
    <property type="entry name" value="ACYL-COA DEHYDROGENASE"/>
    <property type="match status" value="1"/>
</dbReference>
<dbReference type="SUPFAM" id="SSF56645">
    <property type="entry name" value="Acyl-CoA dehydrogenase NM domain-like"/>
    <property type="match status" value="1"/>
</dbReference>